<dbReference type="InterPro" id="IPR000547">
    <property type="entry name" value="Clathrin_H-chain/VPS_repeat"/>
</dbReference>
<feature type="compositionally biased region" description="Basic and acidic residues" evidence="4">
    <location>
        <begin position="1260"/>
        <end position="1274"/>
    </location>
</feature>
<name>A0A0D1YGQ3_9EURO</name>
<dbReference type="Pfam" id="PF23556">
    <property type="entry name" value="TPR_Vps41"/>
    <property type="match status" value="2"/>
</dbReference>
<dbReference type="GO" id="GO:0006623">
    <property type="term" value="P:protein targeting to vacuole"/>
    <property type="evidence" value="ECO:0007669"/>
    <property type="project" value="InterPro"/>
</dbReference>
<evidence type="ECO:0000256" key="3">
    <source>
        <dbReference type="PROSITE-ProRule" id="PRU01006"/>
    </source>
</evidence>
<dbReference type="PANTHER" id="PTHR12616:SF1">
    <property type="entry name" value="VACUOLAR PROTEIN SORTING-ASSOCIATED PROTEIN 41 HOMOLOG"/>
    <property type="match status" value="1"/>
</dbReference>
<dbReference type="InterPro" id="IPR036322">
    <property type="entry name" value="WD40_repeat_dom_sf"/>
</dbReference>
<feature type="region of interest" description="Disordered" evidence="4">
    <location>
        <begin position="1183"/>
        <end position="1208"/>
    </location>
</feature>
<feature type="region of interest" description="Disordered" evidence="4">
    <location>
        <begin position="662"/>
        <end position="689"/>
    </location>
</feature>
<feature type="region of interest" description="Disordered" evidence="4">
    <location>
        <begin position="349"/>
        <end position="378"/>
    </location>
</feature>
<organism evidence="6 7">
    <name type="scientific">Exophiala sideris</name>
    <dbReference type="NCBI Taxonomy" id="1016849"/>
    <lineage>
        <taxon>Eukaryota</taxon>
        <taxon>Fungi</taxon>
        <taxon>Dikarya</taxon>
        <taxon>Ascomycota</taxon>
        <taxon>Pezizomycotina</taxon>
        <taxon>Eurotiomycetes</taxon>
        <taxon>Chaetothyriomycetidae</taxon>
        <taxon>Chaetothyriales</taxon>
        <taxon>Herpotrichiellaceae</taxon>
        <taxon>Exophiala</taxon>
    </lineage>
</organism>
<dbReference type="PANTHER" id="PTHR12616">
    <property type="entry name" value="VACUOLAR PROTEIN SORTING VPS41"/>
    <property type="match status" value="1"/>
</dbReference>
<dbReference type="STRING" id="1016849.A0A0D1YGQ3"/>
<feature type="compositionally biased region" description="Polar residues" evidence="4">
    <location>
        <begin position="159"/>
        <end position="170"/>
    </location>
</feature>
<dbReference type="InterPro" id="IPR015943">
    <property type="entry name" value="WD40/YVTN_repeat-like_dom_sf"/>
</dbReference>
<dbReference type="GO" id="GO:0005770">
    <property type="term" value="C:late endosome"/>
    <property type="evidence" value="ECO:0007669"/>
    <property type="project" value="TreeGrafter"/>
</dbReference>
<dbReference type="GO" id="GO:0034058">
    <property type="term" value="P:endosomal vesicle fusion"/>
    <property type="evidence" value="ECO:0007669"/>
    <property type="project" value="TreeGrafter"/>
</dbReference>
<evidence type="ECO:0000259" key="5">
    <source>
        <dbReference type="Pfam" id="PF23411"/>
    </source>
</evidence>
<evidence type="ECO:0000256" key="4">
    <source>
        <dbReference type="SAM" id="MobiDB-lite"/>
    </source>
</evidence>
<accession>A0A0D1YGQ3</accession>
<dbReference type="EMBL" id="KN846952">
    <property type="protein sequence ID" value="KIV81992.1"/>
    <property type="molecule type" value="Genomic_DNA"/>
</dbReference>
<dbReference type="Gene3D" id="1.25.40.10">
    <property type="entry name" value="Tetratricopeptide repeat domain"/>
    <property type="match status" value="1"/>
</dbReference>
<keyword evidence="2" id="KW-0653">Protein transport</keyword>
<evidence type="ECO:0000313" key="7">
    <source>
        <dbReference type="Proteomes" id="UP000053599"/>
    </source>
</evidence>
<feature type="domain" description="Vps41 beta-propeller" evidence="5">
    <location>
        <begin position="175"/>
        <end position="240"/>
    </location>
</feature>
<feature type="repeat" description="CHCR" evidence="3">
    <location>
        <begin position="1007"/>
        <end position="1101"/>
    </location>
</feature>
<feature type="domain" description="Vps41 beta-propeller" evidence="5">
    <location>
        <begin position="381"/>
        <end position="506"/>
    </location>
</feature>
<gene>
    <name evidence="6" type="ORF">PV11_04136</name>
</gene>
<feature type="region of interest" description="Disordered" evidence="4">
    <location>
        <begin position="444"/>
        <end position="464"/>
    </location>
</feature>
<dbReference type="GO" id="GO:0030897">
    <property type="term" value="C:HOPS complex"/>
    <property type="evidence" value="ECO:0007669"/>
    <property type="project" value="TreeGrafter"/>
</dbReference>
<feature type="region of interest" description="Disordered" evidence="4">
    <location>
        <begin position="1"/>
        <end position="59"/>
    </location>
</feature>
<dbReference type="SUPFAM" id="SSF50978">
    <property type="entry name" value="WD40 repeat-like"/>
    <property type="match status" value="1"/>
</dbReference>
<dbReference type="InterPro" id="IPR057780">
    <property type="entry name" value="Beta-prop_Vps41"/>
</dbReference>
<evidence type="ECO:0000256" key="2">
    <source>
        <dbReference type="ARBA" id="ARBA00022927"/>
    </source>
</evidence>
<dbReference type="InterPro" id="IPR011990">
    <property type="entry name" value="TPR-like_helical_dom_sf"/>
</dbReference>
<dbReference type="SMART" id="SM00299">
    <property type="entry name" value="CLH"/>
    <property type="match status" value="1"/>
</dbReference>
<protein>
    <recommendedName>
        <fullName evidence="5">Vps41 beta-propeller domain-containing protein</fullName>
    </recommendedName>
</protein>
<dbReference type="GO" id="GO:0016236">
    <property type="term" value="P:macroautophagy"/>
    <property type="evidence" value="ECO:0007669"/>
    <property type="project" value="TreeGrafter"/>
</dbReference>
<dbReference type="Pfam" id="PF23411">
    <property type="entry name" value="Beta-prop_Vps41"/>
    <property type="match status" value="2"/>
</dbReference>
<sequence>MAAGDGSPEPDDDEKLESQPNNVPVPSDPTRETDESDDHEDDDEEEEEEEEEEPRLKYATLTKNVSPIYRNGDATSTFLVAGDKMIVGTHNGNIHVFALPSFSPLRVYRAHTASVSAISISPFIPPISILRPDIHQKPTAESAPINDRTPASSPAAKGKQQQQLPPVPNIPSNQIYIATSSIDGNVCVASLLDSRDVQLRNFGRPVQSVALSPDYKSDRHYLSGGQAGTLVLTTGGQAGKSANATTTGAAAAASGWLGSIGLGANTGSDRVLHSGEGIISTIKWSLSGKYVLWVNEQGIKIMRSNMKLESHESGLEWKRISHIDRPTRPGWEDMAGVWKARAEWIDRDNLDVDDDSPQSGALTLSTNGAASKSGPKKTRVEEVLVGWGDSAWIIKVYPGSAEARNEHKAGRAEVATIIRFDDCTISGISLYTPTLLLVLAHMEKKGSQPTSQSNEGTKKGRRTRHNALEPELRLIDVNTKEEVDTDTLSVSRFETLSASDYHLGVLPPIRIPAALAQKGYLGALGTGMNTVGSSLYTGVETVGQGVWDATMYGPRILGAGRMFSGADSIRSGTSGPERAANARERNYLTGWIPGLGSSDTNAREDDTHLATAQGMKIFIFSPYDCIVAVRRNLNDRMQWLIRVKRYRQAWELVDLHPEAAGISSEASDASTPPSPSKASSTTKSSGALSNAVDARQQATLAEFFADSTSITSSAQGRKKQKFSAAEKEKRRIGELWLKQLVDAQDWSGAGEVAAKVLNTTSGWEHWIWLFVKNQKFDEISPHVPTLELTPPLPSSIFEIILGHYVEEDRGRFKELIDQWPSDLFEISSITAAIEDQLRSGTAPKGSDDWRLLQESLAKLFLADGHYDEALKCYISLQDADTAMSLIKDHHLVDAIADDIPSFVMLRVSQGQLKSASLDELAQLASDPIQLLVSEATAGVVDPEELLTQLDSAPLKPFQYLYLRGLWRGEGTDDSAAGPRVGHSAAANALAADAGKQIVEQSADTAVELFAEYNRALLIEFLQASTAYTFEKAVKICEEKHYVEELVYLLSKTGQMKKALFLIIDELKDASKAIAFAKEQDDKGLWDDLLEYSMSRPRFISELLAEVGTAIDPITLVKRIPSGLEVEGLKDGLRKMLREYDLQDSISGGVARVLSSEVAIAMETLRRGRRRGIKFEVISATLHRKPTTARDAEQPQNGEKEEEKNVPESRVQLGHCASCHRAFNQDEKETLVGFACGHVYHVSHLLHGPDAEGDETLLPESAKDRDDGGNADEVRFSRSVGPKVTNARLLKDKIQAVGGCAICKESRERVEEVGGG</sequence>
<dbReference type="Proteomes" id="UP000053599">
    <property type="component" value="Unassembled WGS sequence"/>
</dbReference>
<dbReference type="GO" id="GO:0009267">
    <property type="term" value="P:cellular response to starvation"/>
    <property type="evidence" value="ECO:0007669"/>
    <property type="project" value="TreeGrafter"/>
</dbReference>
<feature type="region of interest" description="Disordered" evidence="4">
    <location>
        <begin position="1249"/>
        <end position="1274"/>
    </location>
</feature>
<feature type="compositionally biased region" description="Basic and acidic residues" evidence="4">
    <location>
        <begin position="1187"/>
        <end position="1206"/>
    </location>
</feature>
<feature type="compositionally biased region" description="Polar residues" evidence="4">
    <location>
        <begin position="357"/>
        <end position="370"/>
    </location>
</feature>
<evidence type="ECO:0000313" key="6">
    <source>
        <dbReference type="EMBL" id="KIV81992.1"/>
    </source>
</evidence>
<dbReference type="InterPro" id="IPR045111">
    <property type="entry name" value="Vps41/Vps8"/>
</dbReference>
<feature type="region of interest" description="Disordered" evidence="4">
    <location>
        <begin position="139"/>
        <end position="170"/>
    </location>
</feature>
<dbReference type="PROSITE" id="PS50236">
    <property type="entry name" value="CHCR"/>
    <property type="match status" value="1"/>
</dbReference>
<dbReference type="Gene3D" id="2.130.10.10">
    <property type="entry name" value="YVTN repeat-like/Quinoprotein amine dehydrogenase"/>
    <property type="match status" value="1"/>
</dbReference>
<feature type="compositionally biased region" description="Acidic residues" evidence="4">
    <location>
        <begin position="34"/>
        <end position="53"/>
    </location>
</feature>
<dbReference type="OrthoDB" id="244107at2759"/>
<keyword evidence="1" id="KW-0813">Transport</keyword>
<reference evidence="6 7" key="1">
    <citation type="submission" date="2015-01" db="EMBL/GenBank/DDBJ databases">
        <title>The Genome Sequence of Exophiala sideris CBS121828.</title>
        <authorList>
            <consortium name="The Broad Institute Genomics Platform"/>
            <person name="Cuomo C."/>
            <person name="de Hoog S."/>
            <person name="Gorbushina A."/>
            <person name="Stielow B."/>
            <person name="Teixiera M."/>
            <person name="Abouelleil A."/>
            <person name="Chapman S.B."/>
            <person name="Priest M."/>
            <person name="Young S.K."/>
            <person name="Wortman J."/>
            <person name="Nusbaum C."/>
            <person name="Birren B."/>
        </authorList>
    </citation>
    <scope>NUCLEOTIDE SEQUENCE [LARGE SCALE GENOMIC DNA]</scope>
    <source>
        <strain evidence="6 7">CBS 121828</strain>
    </source>
</reference>
<evidence type="ECO:0000256" key="1">
    <source>
        <dbReference type="ARBA" id="ARBA00022448"/>
    </source>
</evidence>
<feature type="compositionally biased region" description="Low complexity" evidence="4">
    <location>
        <begin position="663"/>
        <end position="685"/>
    </location>
</feature>
<dbReference type="HOGENOM" id="CLU_001285_0_0_1"/>
<proteinExistence type="predicted"/>